<name>D2QX71_PIRSD</name>
<evidence type="ECO:0000256" key="1">
    <source>
        <dbReference type="ARBA" id="ARBA00022490"/>
    </source>
</evidence>
<dbReference type="InterPro" id="IPR042221">
    <property type="entry name" value="Leu/Phe-tRNA_Trfase_N"/>
</dbReference>
<keyword evidence="3 4" id="KW-0012">Acyltransferase</keyword>
<dbReference type="EMBL" id="CP001848">
    <property type="protein sequence ID" value="ADB17911.1"/>
    <property type="molecule type" value="Genomic_DNA"/>
</dbReference>
<dbReference type="InterPro" id="IPR042203">
    <property type="entry name" value="Leu/Phe-tRNA_Trfase_C"/>
</dbReference>
<comment type="catalytic activity">
    <reaction evidence="4">
        <text>L-phenylalanyl-tRNA(Phe) + an N-terminal L-alpha-aminoacyl-[protein] = an N-terminal L-phenylalanyl-L-alpha-aminoacyl-[protein] + tRNA(Phe)</text>
        <dbReference type="Rhea" id="RHEA:43632"/>
        <dbReference type="Rhea" id="RHEA-COMP:9668"/>
        <dbReference type="Rhea" id="RHEA-COMP:9699"/>
        <dbReference type="Rhea" id="RHEA-COMP:10636"/>
        <dbReference type="Rhea" id="RHEA-COMP:10637"/>
        <dbReference type="ChEBI" id="CHEBI:78442"/>
        <dbReference type="ChEBI" id="CHEBI:78531"/>
        <dbReference type="ChEBI" id="CHEBI:78597"/>
        <dbReference type="ChEBI" id="CHEBI:83561"/>
        <dbReference type="EC" id="2.3.2.6"/>
    </reaction>
</comment>
<dbReference type="SUPFAM" id="SSF55729">
    <property type="entry name" value="Acyl-CoA N-acyltransferases (Nat)"/>
    <property type="match status" value="1"/>
</dbReference>
<evidence type="ECO:0000256" key="2">
    <source>
        <dbReference type="ARBA" id="ARBA00022679"/>
    </source>
</evidence>
<dbReference type="InterPro" id="IPR016181">
    <property type="entry name" value="Acyl_CoA_acyltransferase"/>
</dbReference>
<dbReference type="Gene3D" id="3.30.70.3550">
    <property type="entry name" value="Leucyl/phenylalanyl-tRNA-protein transferase, N-terminal domain"/>
    <property type="match status" value="1"/>
</dbReference>
<organism evidence="5 6">
    <name type="scientific">Pirellula staleyi (strain ATCC 27377 / DSM 6068 / ICPB 4128)</name>
    <name type="common">Pirella staleyi</name>
    <dbReference type="NCBI Taxonomy" id="530564"/>
    <lineage>
        <taxon>Bacteria</taxon>
        <taxon>Pseudomonadati</taxon>
        <taxon>Planctomycetota</taxon>
        <taxon>Planctomycetia</taxon>
        <taxon>Pirellulales</taxon>
        <taxon>Pirellulaceae</taxon>
        <taxon>Pirellula</taxon>
    </lineage>
</organism>
<dbReference type="HAMAP" id="MF_00688">
    <property type="entry name" value="Leu_Phe_trans"/>
    <property type="match status" value="1"/>
</dbReference>
<evidence type="ECO:0000313" key="6">
    <source>
        <dbReference type="Proteomes" id="UP000001887"/>
    </source>
</evidence>
<dbReference type="AlphaFoldDB" id="D2QX71"/>
<evidence type="ECO:0000256" key="4">
    <source>
        <dbReference type="HAMAP-Rule" id="MF_00688"/>
    </source>
</evidence>
<dbReference type="GO" id="GO:0030163">
    <property type="term" value="P:protein catabolic process"/>
    <property type="evidence" value="ECO:0007669"/>
    <property type="project" value="UniProtKB-UniRule"/>
</dbReference>
<dbReference type="GO" id="GO:0005737">
    <property type="term" value="C:cytoplasm"/>
    <property type="evidence" value="ECO:0007669"/>
    <property type="project" value="UniProtKB-SubCell"/>
</dbReference>
<keyword evidence="6" id="KW-1185">Reference proteome</keyword>
<dbReference type="HOGENOM" id="CLU_075045_0_0_0"/>
<dbReference type="eggNOG" id="COG2360">
    <property type="taxonomic scope" value="Bacteria"/>
</dbReference>
<dbReference type="Pfam" id="PF03588">
    <property type="entry name" value="Leu_Phe_trans"/>
    <property type="match status" value="1"/>
</dbReference>
<accession>D2QX71</accession>
<gene>
    <name evidence="4" type="primary">aat</name>
    <name evidence="5" type="ordered locus">Psta_3247</name>
</gene>
<protein>
    <recommendedName>
        <fullName evidence="4">Leucyl/phenylalanyl-tRNA--protein transferase</fullName>
        <ecNumber evidence="4">2.3.2.6</ecNumber>
    </recommendedName>
    <alternativeName>
        <fullName evidence="4">L/F-transferase</fullName>
    </alternativeName>
    <alternativeName>
        <fullName evidence="4">Leucyltransferase</fullName>
    </alternativeName>
    <alternativeName>
        <fullName evidence="4">Phenyalanyltransferase</fullName>
    </alternativeName>
</protein>
<dbReference type="PANTHER" id="PTHR30098:SF2">
    <property type="entry name" value="LEUCYL_PHENYLALANYL-TRNA--PROTEIN TRANSFERASE"/>
    <property type="match status" value="1"/>
</dbReference>
<dbReference type="STRING" id="530564.Psta_3247"/>
<comment type="catalytic activity">
    <reaction evidence="4">
        <text>N-terminal L-lysyl-[protein] + L-leucyl-tRNA(Leu) = N-terminal L-leucyl-L-lysyl-[protein] + tRNA(Leu) + H(+)</text>
        <dbReference type="Rhea" id="RHEA:12340"/>
        <dbReference type="Rhea" id="RHEA-COMP:9613"/>
        <dbReference type="Rhea" id="RHEA-COMP:9622"/>
        <dbReference type="Rhea" id="RHEA-COMP:12670"/>
        <dbReference type="Rhea" id="RHEA-COMP:12671"/>
        <dbReference type="ChEBI" id="CHEBI:15378"/>
        <dbReference type="ChEBI" id="CHEBI:65249"/>
        <dbReference type="ChEBI" id="CHEBI:78442"/>
        <dbReference type="ChEBI" id="CHEBI:78494"/>
        <dbReference type="ChEBI" id="CHEBI:133043"/>
        <dbReference type="EC" id="2.3.2.6"/>
    </reaction>
</comment>
<dbReference type="NCBIfam" id="TIGR00667">
    <property type="entry name" value="aat"/>
    <property type="match status" value="1"/>
</dbReference>
<comment type="function">
    <text evidence="4">Functions in the N-end rule pathway of protein degradation where it conjugates Leu, Phe and, less efficiently, Met from aminoacyl-tRNAs to the N-termini of proteins containing an N-terminal arginine or lysine.</text>
</comment>
<dbReference type="KEGG" id="psl:Psta_3247"/>
<evidence type="ECO:0000313" key="5">
    <source>
        <dbReference type="EMBL" id="ADB17911.1"/>
    </source>
</evidence>
<comment type="similarity">
    <text evidence="4">Belongs to the L/F-transferase family.</text>
</comment>
<comment type="catalytic activity">
    <reaction evidence="4">
        <text>N-terminal L-arginyl-[protein] + L-leucyl-tRNA(Leu) = N-terminal L-leucyl-L-arginyl-[protein] + tRNA(Leu) + H(+)</text>
        <dbReference type="Rhea" id="RHEA:50416"/>
        <dbReference type="Rhea" id="RHEA-COMP:9613"/>
        <dbReference type="Rhea" id="RHEA-COMP:9622"/>
        <dbReference type="Rhea" id="RHEA-COMP:12672"/>
        <dbReference type="Rhea" id="RHEA-COMP:12673"/>
        <dbReference type="ChEBI" id="CHEBI:15378"/>
        <dbReference type="ChEBI" id="CHEBI:64719"/>
        <dbReference type="ChEBI" id="CHEBI:78442"/>
        <dbReference type="ChEBI" id="CHEBI:78494"/>
        <dbReference type="ChEBI" id="CHEBI:133044"/>
        <dbReference type="EC" id="2.3.2.6"/>
    </reaction>
</comment>
<dbReference type="InterPro" id="IPR004616">
    <property type="entry name" value="Leu/Phe-tRNA_Trfase"/>
</dbReference>
<keyword evidence="2 4" id="KW-0808">Transferase</keyword>
<dbReference type="FunFam" id="3.40.630.70:FF:000001">
    <property type="entry name" value="Leucyl/phenylalanyl-tRNA--protein transferase"/>
    <property type="match status" value="1"/>
</dbReference>
<dbReference type="PANTHER" id="PTHR30098">
    <property type="entry name" value="LEUCYL/PHENYLALANYL-TRNA--PROTEIN TRANSFERASE"/>
    <property type="match status" value="1"/>
</dbReference>
<sequence length="234" mass="25830">MWFLKRSTKFPPAEKAAADGLLLVGGTLSIDWLLAAYRAGAFPMPDDSRTIFRTSWYSPDPRAIIPLGQLRKSSRLCRKLRQREYHVSIDQAFADVIAGCAGPRRKETGVWLTPRMQRAYLAMHGAGHAHSIEVWLDGQLIGGTYGVAIGGLFAAESMFSRVSDGSKIALMFLEQTLLERGFQLLDVQWINDHTRSLGATEIPRAEYLQRLRAALDSSASLAPLAPALFRGPTS</sequence>
<dbReference type="Gene3D" id="3.40.630.70">
    <property type="entry name" value="Leucyl/phenylalanyl-tRNA-protein transferase, C-terminal domain"/>
    <property type="match status" value="1"/>
</dbReference>
<reference evidence="5 6" key="1">
    <citation type="journal article" date="2009" name="Stand. Genomic Sci.">
        <title>Complete genome sequence of Pirellula staleyi type strain (ATCC 27377).</title>
        <authorList>
            <person name="Clum A."/>
            <person name="Tindall B.J."/>
            <person name="Sikorski J."/>
            <person name="Ivanova N."/>
            <person name="Mavrommatis K."/>
            <person name="Lucas S."/>
            <person name="Glavina del Rio T."/>
            <person name="Nolan M."/>
            <person name="Chen F."/>
            <person name="Tice H."/>
            <person name="Pitluck S."/>
            <person name="Cheng J.F."/>
            <person name="Chertkov O."/>
            <person name="Brettin T."/>
            <person name="Han C."/>
            <person name="Detter J.C."/>
            <person name="Kuske C."/>
            <person name="Bruce D."/>
            <person name="Goodwin L."/>
            <person name="Ovchinikova G."/>
            <person name="Pati A."/>
            <person name="Mikhailova N."/>
            <person name="Chen A."/>
            <person name="Palaniappan K."/>
            <person name="Land M."/>
            <person name="Hauser L."/>
            <person name="Chang Y.J."/>
            <person name="Jeffries C.D."/>
            <person name="Chain P."/>
            <person name="Rohde M."/>
            <person name="Goker M."/>
            <person name="Bristow J."/>
            <person name="Eisen J.A."/>
            <person name="Markowitz V."/>
            <person name="Hugenholtz P."/>
            <person name="Kyrpides N.C."/>
            <person name="Klenk H.P."/>
            <person name="Lapidus A."/>
        </authorList>
    </citation>
    <scope>NUCLEOTIDE SEQUENCE [LARGE SCALE GENOMIC DNA]</scope>
    <source>
        <strain evidence="6">ATCC 27377 / DSM 6068 / ICPB 4128</strain>
    </source>
</reference>
<evidence type="ECO:0000256" key="3">
    <source>
        <dbReference type="ARBA" id="ARBA00023315"/>
    </source>
</evidence>
<proteinExistence type="inferred from homology"/>
<dbReference type="GO" id="GO:0008914">
    <property type="term" value="F:leucyl-tRNA--protein transferase activity"/>
    <property type="evidence" value="ECO:0007669"/>
    <property type="project" value="UniProtKB-UniRule"/>
</dbReference>
<dbReference type="EC" id="2.3.2.6" evidence="4"/>
<dbReference type="OrthoDB" id="9815825at2"/>
<dbReference type="Proteomes" id="UP000001887">
    <property type="component" value="Chromosome"/>
</dbReference>
<comment type="subcellular location">
    <subcellularLocation>
        <location evidence="4">Cytoplasm</location>
    </subcellularLocation>
</comment>
<keyword evidence="1 4" id="KW-0963">Cytoplasm</keyword>